<dbReference type="InterPro" id="IPR025457">
    <property type="entry name" value="DUF4277"/>
</dbReference>
<dbReference type="EMBL" id="CP059733">
    <property type="protein sequence ID" value="WDE03890.1"/>
    <property type="molecule type" value="Genomic_DNA"/>
</dbReference>
<evidence type="ECO:0000259" key="3">
    <source>
        <dbReference type="Pfam" id="PF14104"/>
    </source>
</evidence>
<dbReference type="RefSeq" id="WP_044842391.1">
    <property type="nucleotide sequence ID" value="NZ_CP059733.1"/>
</dbReference>
<dbReference type="GO" id="GO:0004803">
    <property type="term" value="F:transposase activity"/>
    <property type="evidence" value="ECO:0007669"/>
    <property type="project" value="InterPro"/>
</dbReference>
<dbReference type="EMBL" id="CP059734">
    <property type="protein sequence ID" value="WDE08916.1"/>
    <property type="molecule type" value="Genomic_DNA"/>
</dbReference>
<evidence type="ECO:0000313" key="8">
    <source>
        <dbReference type="EMBL" id="WDE08916.1"/>
    </source>
</evidence>
<dbReference type="GO" id="GO:0006313">
    <property type="term" value="P:DNA transposition"/>
    <property type="evidence" value="ECO:0007669"/>
    <property type="project" value="InterPro"/>
</dbReference>
<feature type="transmembrane region" description="Helical" evidence="1">
    <location>
        <begin position="445"/>
        <end position="462"/>
    </location>
</feature>
<dbReference type="KEGG" id="tvd:SG34_008220"/>
<dbReference type="Pfam" id="PF14104">
    <property type="entry name" value="DUF4277"/>
    <property type="match status" value="1"/>
</dbReference>
<proteinExistence type="predicted"/>
<dbReference type="PANTHER" id="PTHR34614">
    <property type="match status" value="1"/>
</dbReference>
<dbReference type="AlphaFoldDB" id="A0AAE9Z0K9"/>
<keyword evidence="1" id="KW-1133">Transmembrane helix</keyword>
<evidence type="ECO:0000313" key="9">
    <source>
        <dbReference type="EMBL" id="WDE08963.1"/>
    </source>
</evidence>
<dbReference type="EMBL" id="CP059734">
    <property type="protein sequence ID" value="WDE08963.1"/>
    <property type="molecule type" value="Genomic_DNA"/>
</dbReference>
<dbReference type="EMBL" id="CP059733">
    <property type="protein sequence ID" value="WDE05391.1"/>
    <property type="molecule type" value="Genomic_DNA"/>
</dbReference>
<evidence type="ECO:0000313" key="5">
    <source>
        <dbReference type="EMBL" id="WDE05038.1"/>
    </source>
</evidence>
<reference evidence="4 10" key="1">
    <citation type="journal article" date="2015" name="Genome Announc.">
        <title>Draft Genome Sequences of Marine Isolates of Thalassomonas viridans and Thalassomonas actiniarum.</title>
        <authorList>
            <person name="Olonade I."/>
            <person name="van Zyl L.J."/>
            <person name="Trindade M."/>
        </authorList>
    </citation>
    <scope>NUCLEOTIDE SEQUENCE [LARGE SCALE GENOMIC DNA]</scope>
    <source>
        <strain evidence="4 10">XOM25</strain>
    </source>
</reference>
<dbReference type="EMBL" id="CP059733">
    <property type="protein sequence ID" value="WDE06872.1"/>
    <property type="molecule type" value="Genomic_DNA"/>
</dbReference>
<dbReference type="Proteomes" id="UP000032352">
    <property type="component" value="Chromosome pTvir"/>
</dbReference>
<gene>
    <name evidence="6" type="ORF">SG34_000105</name>
    <name evidence="7" type="ORF">SG34_008220</name>
    <name evidence="4" type="ORF">SG34_021315</name>
    <name evidence="5" type="ORF">SG34_027685</name>
    <name evidence="9" type="ORF">SG34_029710</name>
    <name evidence="8" type="ORF">SG34_034075</name>
</gene>
<dbReference type="InterPro" id="IPR002559">
    <property type="entry name" value="Transposase_11"/>
</dbReference>
<evidence type="ECO:0000313" key="7">
    <source>
        <dbReference type="EMBL" id="WDE06872.1"/>
    </source>
</evidence>
<dbReference type="Proteomes" id="UP000032352">
    <property type="component" value="Chromosome"/>
</dbReference>
<dbReference type="EMBL" id="CP059733">
    <property type="protein sequence ID" value="WDE05038.1"/>
    <property type="molecule type" value="Genomic_DNA"/>
</dbReference>
<evidence type="ECO:0000313" key="10">
    <source>
        <dbReference type="Proteomes" id="UP000032352"/>
    </source>
</evidence>
<dbReference type="PANTHER" id="PTHR34614:SF2">
    <property type="entry name" value="TRANSPOSASE IS4-LIKE DOMAIN-CONTAINING PROTEIN"/>
    <property type="match status" value="1"/>
</dbReference>
<dbReference type="InterPro" id="IPR047654">
    <property type="entry name" value="IS1634_transpos"/>
</dbReference>
<sequence length="547" mass="62296">MNLKIKRLDHHGIVAGVIDDLKLVELIDRHLPQDDKQEITPGEAIKGMILNGLGFSNRPLSLTPQFFTNLPMEHLFRPGVEASHFNRHKLGRTLDQCSEFGCESLFSRLSFQACQIEQVDTQFHSLDSTSYSLSGEYKVDDEQAEEIPIQIKHGYSKDHRPDLKQVVQEMIVSQDGGVPLASKNWDGNASDNKIFRERVNALIDSFKASETPKFCVADSKLYHKENAEFLAQIRFITLIPSTIKLERESTLGALTKNDWTSIDENYKYTPLNVEHMGIKQRWLIVYSKAANERAQKSIAGLMTKEQKALEKALFHLQAQRFACETDAHRALEALNKKQKYYHLSVADCIAHKQYEGKGRPKKDAPVQSIQWQLIGKAEEDKMAKLNYVEQKSCFVLASNATEAELDNESLFQRYKAQSHVERGFRFLKDPLFFVSSLFIKKPSRIDALLMIMTLSLLVYTVGQRRLRANMAKAGITIPNQINQPIVNPTLRWVFQCFEGINLVQLNVGYQYEQVHVDGMNDVRSSVIRQLAGSACRHYKIENSCTGV</sequence>
<dbReference type="NCBIfam" id="NF033559">
    <property type="entry name" value="transpos_IS1634"/>
    <property type="match status" value="1"/>
</dbReference>
<protein>
    <submittedName>
        <fullName evidence="4">IS1634 family transposase</fullName>
    </submittedName>
</protein>
<evidence type="ECO:0000313" key="4">
    <source>
        <dbReference type="EMBL" id="WDE03890.1"/>
    </source>
</evidence>
<dbReference type="GO" id="GO:0003677">
    <property type="term" value="F:DNA binding"/>
    <property type="evidence" value="ECO:0007669"/>
    <property type="project" value="InterPro"/>
</dbReference>
<keyword evidence="1" id="KW-0812">Transmembrane</keyword>
<dbReference type="KEGG" id="tvd:SG34_029710"/>
<dbReference type="KEGG" id="tvd:SG34_034075"/>
<reference evidence="4" key="2">
    <citation type="submission" date="2020-07" db="EMBL/GenBank/DDBJ databases">
        <authorList>
            <person name="van Zyl L.J."/>
            <person name="Busche T."/>
            <person name="Ruckert C."/>
            <person name="Kalinowski J."/>
            <person name="Trindade M.I."/>
        </authorList>
    </citation>
    <scope>NUCLEOTIDE SEQUENCE</scope>
    <source>
        <strain evidence="4">XOM25</strain>
    </source>
</reference>
<dbReference type="KEGG" id="tvd:SG34_000105"/>
<dbReference type="KEGG" id="tvd:SG34_027685"/>
<dbReference type="Pfam" id="PF01609">
    <property type="entry name" value="DDE_Tnp_1"/>
    <property type="match status" value="1"/>
</dbReference>
<name>A0AAE9Z0K9_9GAMM</name>
<dbReference type="KEGG" id="tvd:SG34_021315"/>
<keyword evidence="10" id="KW-1185">Reference proteome</keyword>
<feature type="domain" description="Transposase IS4-like" evidence="2">
    <location>
        <begin position="151"/>
        <end position="457"/>
    </location>
</feature>
<evidence type="ECO:0000256" key="1">
    <source>
        <dbReference type="SAM" id="Phobius"/>
    </source>
</evidence>
<evidence type="ECO:0000313" key="6">
    <source>
        <dbReference type="EMBL" id="WDE05391.1"/>
    </source>
</evidence>
<feature type="domain" description="DUF4277" evidence="3">
    <location>
        <begin position="4"/>
        <end position="110"/>
    </location>
</feature>
<keyword evidence="1" id="KW-0472">Membrane</keyword>
<organism evidence="4 10">
    <name type="scientific">Thalassomonas viridans</name>
    <dbReference type="NCBI Taxonomy" id="137584"/>
    <lineage>
        <taxon>Bacteria</taxon>
        <taxon>Pseudomonadati</taxon>
        <taxon>Pseudomonadota</taxon>
        <taxon>Gammaproteobacteria</taxon>
        <taxon>Alteromonadales</taxon>
        <taxon>Colwelliaceae</taxon>
        <taxon>Thalassomonas</taxon>
    </lineage>
</organism>
<evidence type="ECO:0000259" key="2">
    <source>
        <dbReference type="Pfam" id="PF01609"/>
    </source>
</evidence>
<reference evidence="4 10" key="3">
    <citation type="journal article" date="2022" name="Mar. Drugs">
        <title>Bioassay-Guided Fractionation Leads to the Detection of Cholic Acid Generated by the Rare Thalassomonas sp.</title>
        <authorList>
            <person name="Pheiffer F."/>
            <person name="Schneider Y.K."/>
            <person name="Hansen E.H."/>
            <person name="Andersen J.H."/>
            <person name="Isaksson J."/>
            <person name="Busche T."/>
            <person name="R C."/>
            <person name="Kalinowski J."/>
            <person name="Zyl L.V."/>
            <person name="Trindade M."/>
        </authorList>
    </citation>
    <scope>NUCLEOTIDE SEQUENCE [LARGE SCALE GENOMIC DNA]</scope>
    <source>
        <strain evidence="4 10">XOM25</strain>
    </source>
</reference>
<accession>A0AAE9Z0K9</accession>